<evidence type="ECO:0000256" key="1">
    <source>
        <dbReference type="SAM" id="MobiDB-lite"/>
    </source>
</evidence>
<feature type="compositionally biased region" description="Basic and acidic residues" evidence="1">
    <location>
        <begin position="272"/>
        <end position="284"/>
    </location>
</feature>
<feature type="region of interest" description="Disordered" evidence="1">
    <location>
        <begin position="128"/>
        <end position="179"/>
    </location>
</feature>
<evidence type="ECO:0000313" key="3">
    <source>
        <dbReference type="Proteomes" id="UP000039046"/>
    </source>
</evidence>
<feature type="compositionally biased region" description="Acidic residues" evidence="1">
    <location>
        <begin position="285"/>
        <end position="295"/>
    </location>
</feature>
<feature type="compositionally biased region" description="Basic and acidic residues" evidence="1">
    <location>
        <begin position="159"/>
        <end position="176"/>
    </location>
</feature>
<sequence>MSETIQLAGQEPIDFASMPWPELLRRFSEARFKVLQSQDGVNEDEEDEGQQDECPEKASDLLLPPLTAAEIAIAEAKLGPIPQDLKDMSLVARGFKGGWHFAGGGFPGLQDLFEGDFDAGTEYLEGLYDEDEGAGSDDNNEGDEGEDEDDKDETDTAEAGDKGENDAENDNEKPETVRAGVKRKLEYPSCWGYQGTVENDDVEHFICPPVTWAKFRKSQGKPKPKAGEYGIWCGSHWSIEPLDGLSLSMRGYIIRLLKETEEVLATRAARAGKTDEEGNDKGEGAGEEDEENEGDDDKKEIDDDDDAEKEVEE</sequence>
<feature type="region of interest" description="Disordered" evidence="1">
    <location>
        <begin position="36"/>
        <end position="59"/>
    </location>
</feature>
<dbReference type="HOGENOM" id="CLU_888992_0_0_1"/>
<dbReference type="OrthoDB" id="2788868at2759"/>
<reference evidence="2 3" key="1">
    <citation type="journal article" date="2015" name="Genome Announc.">
        <title>Draft Genome Sequence and Gene Annotation of the Entomopathogenic Fungus Verticillium hemipterigenum.</title>
        <authorList>
            <person name="Horn F."/>
            <person name="Habel A."/>
            <person name="Scharf D.H."/>
            <person name="Dworschak J."/>
            <person name="Brakhage A.A."/>
            <person name="Guthke R."/>
            <person name="Hertweck C."/>
            <person name="Linde J."/>
        </authorList>
    </citation>
    <scope>NUCLEOTIDE SEQUENCE [LARGE SCALE GENOMIC DNA]</scope>
</reference>
<accession>A0A0A1TIL8</accession>
<organism evidence="2 3">
    <name type="scientific">[Torrubiella] hemipterigena</name>
    <dbReference type="NCBI Taxonomy" id="1531966"/>
    <lineage>
        <taxon>Eukaryota</taxon>
        <taxon>Fungi</taxon>
        <taxon>Dikarya</taxon>
        <taxon>Ascomycota</taxon>
        <taxon>Pezizomycotina</taxon>
        <taxon>Sordariomycetes</taxon>
        <taxon>Hypocreomycetidae</taxon>
        <taxon>Hypocreales</taxon>
        <taxon>Clavicipitaceae</taxon>
        <taxon>Clavicipitaceae incertae sedis</taxon>
        <taxon>'Torrubiella' clade</taxon>
    </lineage>
</organism>
<dbReference type="AlphaFoldDB" id="A0A0A1TIL8"/>
<feature type="region of interest" description="Disordered" evidence="1">
    <location>
        <begin position="268"/>
        <end position="313"/>
    </location>
</feature>
<proteinExistence type="predicted"/>
<dbReference type="EMBL" id="CDHN01000002">
    <property type="protein sequence ID" value="CEJ89552.1"/>
    <property type="molecule type" value="Genomic_DNA"/>
</dbReference>
<feature type="compositionally biased region" description="Acidic residues" evidence="1">
    <location>
        <begin position="41"/>
        <end position="53"/>
    </location>
</feature>
<feature type="compositionally biased region" description="Acidic residues" evidence="1">
    <location>
        <begin position="128"/>
        <end position="158"/>
    </location>
</feature>
<dbReference type="Proteomes" id="UP000039046">
    <property type="component" value="Unassembled WGS sequence"/>
</dbReference>
<keyword evidence="3" id="KW-1185">Reference proteome</keyword>
<protein>
    <submittedName>
        <fullName evidence="2">Uncharacterized protein</fullName>
    </submittedName>
</protein>
<gene>
    <name evidence="2" type="ORF">VHEMI05393</name>
</gene>
<evidence type="ECO:0000313" key="2">
    <source>
        <dbReference type="EMBL" id="CEJ89552.1"/>
    </source>
</evidence>
<name>A0A0A1TIL8_9HYPO</name>
<feature type="compositionally biased region" description="Acidic residues" evidence="1">
    <location>
        <begin position="302"/>
        <end position="313"/>
    </location>
</feature>